<proteinExistence type="predicted"/>
<feature type="chain" id="PRO_5031321152" description="VOC domain-containing protein" evidence="1">
    <location>
        <begin position="18"/>
        <end position="274"/>
    </location>
</feature>
<gene>
    <name evidence="2" type="ORF">MPOL1434_LOCUS10084</name>
</gene>
<evidence type="ECO:0000256" key="1">
    <source>
        <dbReference type="SAM" id="SignalP"/>
    </source>
</evidence>
<feature type="signal peptide" evidence="1">
    <location>
        <begin position="1"/>
        <end position="17"/>
    </location>
</feature>
<accession>A0A7S0AYZ6</accession>
<dbReference type="InterPro" id="IPR029068">
    <property type="entry name" value="Glyas_Bleomycin-R_OHBP_Dase"/>
</dbReference>
<protein>
    <recommendedName>
        <fullName evidence="3">VOC domain-containing protein</fullName>
    </recommendedName>
</protein>
<dbReference type="Gene3D" id="3.10.180.10">
    <property type="entry name" value="2,3-Dihydroxybiphenyl 1,2-Dioxygenase, domain 1"/>
    <property type="match status" value="1"/>
</dbReference>
<sequence>MRSFVLAFLAGLDISSAFNINPRARGPSRTVHVTPHAQISALRLSADGATISSSPTQTPLTTVSMRQHHMAMKTSNIDMSIAFYSLLDFHPVAKFRSGPARAAWLEHQPDGSGGDNDDGPDTNICSTAARIELIEVPEEILYDGMDEEARKQMQRKRALDRMKNSAVLGWDHICLDVSDPIRAMSTNDDDVASCIDLQGWIDALNSRSQSKFGKDLRVALQPRVKVIGKERYQLAFIYDADGGLIELVNKMSSESPVESSWDDIDDSRIIWRNA</sequence>
<reference evidence="2" key="1">
    <citation type="submission" date="2021-01" db="EMBL/GenBank/DDBJ databases">
        <authorList>
            <person name="Corre E."/>
            <person name="Pelletier E."/>
            <person name="Niang G."/>
            <person name="Scheremetjew M."/>
            <person name="Finn R."/>
            <person name="Kale V."/>
            <person name="Holt S."/>
            <person name="Cochrane G."/>
            <person name="Meng A."/>
            <person name="Brown T."/>
            <person name="Cohen L."/>
        </authorList>
    </citation>
    <scope>NUCLEOTIDE SEQUENCE</scope>
    <source>
        <strain evidence="2">CCMP3303</strain>
    </source>
</reference>
<evidence type="ECO:0008006" key="3">
    <source>
        <dbReference type="Google" id="ProtNLM"/>
    </source>
</evidence>
<keyword evidence="1" id="KW-0732">Signal</keyword>
<dbReference type="EMBL" id="HBEJ01017281">
    <property type="protein sequence ID" value="CAD8378541.1"/>
    <property type="molecule type" value="Transcribed_RNA"/>
</dbReference>
<dbReference type="AlphaFoldDB" id="A0A7S0AYZ6"/>
<dbReference type="SUPFAM" id="SSF54593">
    <property type="entry name" value="Glyoxalase/Bleomycin resistance protein/Dihydroxybiphenyl dioxygenase"/>
    <property type="match status" value="1"/>
</dbReference>
<organism evidence="2">
    <name type="scientific">Minutocellus polymorphus</name>
    <dbReference type="NCBI Taxonomy" id="265543"/>
    <lineage>
        <taxon>Eukaryota</taxon>
        <taxon>Sar</taxon>
        <taxon>Stramenopiles</taxon>
        <taxon>Ochrophyta</taxon>
        <taxon>Bacillariophyta</taxon>
        <taxon>Mediophyceae</taxon>
        <taxon>Cymatosirophycidae</taxon>
        <taxon>Cymatosirales</taxon>
        <taxon>Cymatosiraceae</taxon>
        <taxon>Minutocellus</taxon>
    </lineage>
</organism>
<name>A0A7S0AYZ6_9STRA</name>
<evidence type="ECO:0000313" key="2">
    <source>
        <dbReference type="EMBL" id="CAD8378541.1"/>
    </source>
</evidence>